<evidence type="ECO:0000313" key="3">
    <source>
        <dbReference type="Proteomes" id="UP000698800"/>
    </source>
</evidence>
<feature type="transmembrane region" description="Helical" evidence="1">
    <location>
        <begin position="61"/>
        <end position="79"/>
    </location>
</feature>
<feature type="transmembrane region" description="Helical" evidence="1">
    <location>
        <begin position="30"/>
        <end position="49"/>
    </location>
</feature>
<keyword evidence="1" id="KW-0472">Membrane</keyword>
<evidence type="ECO:0000256" key="1">
    <source>
        <dbReference type="SAM" id="Phobius"/>
    </source>
</evidence>
<dbReference type="PANTHER" id="PTHR37577">
    <property type="entry name" value="INTEGRAL MEMBRANE PROTEIN"/>
    <property type="match status" value="1"/>
</dbReference>
<feature type="transmembrane region" description="Helical" evidence="1">
    <location>
        <begin position="173"/>
        <end position="192"/>
    </location>
</feature>
<dbReference type="InterPro" id="IPR053018">
    <property type="entry name" value="Elsinochrome_Biosynth-Asso"/>
</dbReference>
<comment type="caution">
    <text evidence="2">The sequence shown here is derived from an EMBL/GenBank/DDBJ whole genome shotgun (WGS) entry which is preliminary data.</text>
</comment>
<sequence length="209" mass="23790">MITGVAVLASGYSQLQNGISSHHWQVIVHLAWYSSLTHLAALTVLRTYLRKDQTLRFWGRSWRLFFMFALITMLVVAILPTGSEHWLYDGSIPVKCFYARMRSPGFFGGDPLALMAISMIILLSSYLARAVKLFEPSSAFARNILRDRPRAIAERFLSKLDRRSTREMSMSRMFSLLYGIGIAGFVIGRAVFDLAESIFFEVRPGHMRD</sequence>
<dbReference type="PANTHER" id="PTHR37577:SF1">
    <property type="entry name" value="INTEGRAL MEMBRANE PROTEIN"/>
    <property type="match status" value="1"/>
</dbReference>
<feature type="transmembrane region" description="Helical" evidence="1">
    <location>
        <begin position="111"/>
        <end position="128"/>
    </location>
</feature>
<keyword evidence="1" id="KW-1133">Transmembrane helix</keyword>
<dbReference type="OrthoDB" id="5427664at2759"/>
<dbReference type="AlphaFoldDB" id="A0A9P8I1E9"/>
<evidence type="ECO:0000313" key="2">
    <source>
        <dbReference type="EMBL" id="KAH0536789.1"/>
    </source>
</evidence>
<dbReference type="Proteomes" id="UP000698800">
    <property type="component" value="Unassembled WGS sequence"/>
</dbReference>
<accession>A0A9P8I1E9</accession>
<reference evidence="2" key="1">
    <citation type="submission" date="2021-03" db="EMBL/GenBank/DDBJ databases">
        <title>Comparative genomics and phylogenomic investigation of the class Geoglossomycetes provide insights into ecological specialization and systematics.</title>
        <authorList>
            <person name="Melie T."/>
            <person name="Pirro S."/>
            <person name="Miller A.N."/>
            <person name="Quandt A."/>
        </authorList>
    </citation>
    <scope>NUCLEOTIDE SEQUENCE</scope>
    <source>
        <strain evidence="2">GBOQ0MN5Z8</strain>
    </source>
</reference>
<gene>
    <name evidence="2" type="ORF">FGG08_006357</name>
</gene>
<keyword evidence="3" id="KW-1185">Reference proteome</keyword>
<protein>
    <submittedName>
        <fullName evidence="2">Uncharacterized protein</fullName>
    </submittedName>
</protein>
<organism evidence="2 3">
    <name type="scientific">Glutinoglossum americanum</name>
    <dbReference type="NCBI Taxonomy" id="1670608"/>
    <lineage>
        <taxon>Eukaryota</taxon>
        <taxon>Fungi</taxon>
        <taxon>Dikarya</taxon>
        <taxon>Ascomycota</taxon>
        <taxon>Pezizomycotina</taxon>
        <taxon>Geoglossomycetes</taxon>
        <taxon>Geoglossales</taxon>
        <taxon>Geoglossaceae</taxon>
        <taxon>Glutinoglossum</taxon>
    </lineage>
</organism>
<proteinExistence type="predicted"/>
<name>A0A9P8I1E9_9PEZI</name>
<keyword evidence="1" id="KW-0812">Transmembrane</keyword>
<dbReference type="EMBL" id="JAGHQL010000180">
    <property type="protein sequence ID" value="KAH0536789.1"/>
    <property type="molecule type" value="Genomic_DNA"/>
</dbReference>